<evidence type="ECO:0000313" key="2">
    <source>
        <dbReference type="EMBL" id="KPG26499.1"/>
    </source>
</evidence>
<evidence type="ECO:0000313" key="3">
    <source>
        <dbReference type="Proteomes" id="UP000037843"/>
    </source>
</evidence>
<dbReference type="RefSeq" id="WP_043077902.1">
    <property type="nucleotide sequence ID" value="NZ_CP011530.1"/>
</dbReference>
<gene>
    <name evidence="1" type="ORF">AN908_26915</name>
    <name evidence="2" type="ORF">AN912_25090</name>
</gene>
<dbReference type="AlphaFoldDB" id="A0A7V8LJP8"/>
<dbReference type="EMBL" id="LJFO01000024">
    <property type="protein sequence ID" value="KPG02939.1"/>
    <property type="molecule type" value="Genomic_DNA"/>
</dbReference>
<proteinExistence type="predicted"/>
<organism evidence="1 3">
    <name type="scientific">Mycobacteroides immunogenum</name>
    <dbReference type="NCBI Taxonomy" id="83262"/>
    <lineage>
        <taxon>Bacteria</taxon>
        <taxon>Bacillati</taxon>
        <taxon>Actinomycetota</taxon>
        <taxon>Actinomycetes</taxon>
        <taxon>Mycobacteriales</taxon>
        <taxon>Mycobacteriaceae</taxon>
        <taxon>Mycobacteroides</taxon>
    </lineage>
</organism>
<name>A0A7V8LJP8_9MYCO</name>
<accession>A0A7V8LJP8</accession>
<comment type="caution">
    <text evidence="1">The sequence shown here is derived from an EMBL/GenBank/DDBJ whole genome shotgun (WGS) entry which is preliminary data.</text>
</comment>
<dbReference type="Proteomes" id="UP000037962">
    <property type="component" value="Unassembled WGS sequence"/>
</dbReference>
<protein>
    <submittedName>
        <fullName evidence="1">Uncharacterized protein</fullName>
    </submittedName>
</protein>
<sequence length="154" mass="17294">MAISKAALLDVIESTLKAHTEDQQRYKAEVQDWQRKRREKWEAEAVPRLRSLRDMLTTKLKAGQVVTDKDISEAIGTDPDGYSRNVSYVTWSPNSDPGYNQVKPVPRLDVPMLNQLKSALSVIDGDTISVSALSQWGFRNLGFLFKSAAQLSIK</sequence>
<evidence type="ECO:0000313" key="1">
    <source>
        <dbReference type="EMBL" id="KPG02939.1"/>
    </source>
</evidence>
<dbReference type="GeneID" id="45765880"/>
<reference evidence="3 4" key="1">
    <citation type="submission" date="2015-09" db="EMBL/GenBank/DDBJ databases">
        <title>Genome Sequences of Mycobacterium immunogenum Isolates, Recuperated from a Chloraminated Drinking Water Distribution System Simulator Subjected to Episodes of Nitrification.</title>
        <authorList>
            <person name="Gomez-Alvarez V."/>
            <person name="Revetta R.P."/>
        </authorList>
    </citation>
    <scope>NUCLEOTIDE SEQUENCE [LARGE SCALE GENOMIC DNA]</scope>
    <source>
        <strain evidence="1 3">H008</strain>
        <strain evidence="2 4">H076</strain>
    </source>
</reference>
<dbReference type="Proteomes" id="UP000037843">
    <property type="component" value="Unassembled WGS sequence"/>
</dbReference>
<dbReference type="KEGG" id="miz:BAB75_18600"/>
<dbReference type="EMBL" id="LJFS01000045">
    <property type="protein sequence ID" value="KPG26499.1"/>
    <property type="molecule type" value="Genomic_DNA"/>
</dbReference>
<keyword evidence="4" id="KW-1185">Reference proteome</keyword>
<evidence type="ECO:0000313" key="4">
    <source>
        <dbReference type="Proteomes" id="UP000037962"/>
    </source>
</evidence>